<proteinExistence type="predicted"/>
<dbReference type="Proteomes" id="UP001501480">
    <property type="component" value="Unassembled WGS sequence"/>
</dbReference>
<evidence type="ECO:0000313" key="2">
    <source>
        <dbReference type="EMBL" id="GAA2080236.1"/>
    </source>
</evidence>
<dbReference type="InterPro" id="IPR017850">
    <property type="entry name" value="Alkaline_phosphatase_core_sf"/>
</dbReference>
<feature type="transmembrane region" description="Helical" evidence="1">
    <location>
        <begin position="104"/>
        <end position="122"/>
    </location>
</feature>
<feature type="transmembrane region" description="Helical" evidence="1">
    <location>
        <begin position="44"/>
        <end position="62"/>
    </location>
</feature>
<feature type="transmembrane region" description="Helical" evidence="1">
    <location>
        <begin position="14"/>
        <end position="32"/>
    </location>
</feature>
<name>A0ABN2W1K8_9ACTN</name>
<reference evidence="2 3" key="1">
    <citation type="journal article" date="2019" name="Int. J. Syst. Evol. Microbiol.">
        <title>The Global Catalogue of Microorganisms (GCM) 10K type strain sequencing project: providing services to taxonomists for standard genome sequencing and annotation.</title>
        <authorList>
            <consortium name="The Broad Institute Genomics Platform"/>
            <consortium name="The Broad Institute Genome Sequencing Center for Infectious Disease"/>
            <person name="Wu L."/>
            <person name="Ma J."/>
        </authorList>
    </citation>
    <scope>NUCLEOTIDE SEQUENCE [LARGE SCALE GENOMIC DNA]</scope>
    <source>
        <strain evidence="2 3">JCM 15749</strain>
    </source>
</reference>
<evidence type="ECO:0000313" key="3">
    <source>
        <dbReference type="Proteomes" id="UP001501480"/>
    </source>
</evidence>
<evidence type="ECO:0000256" key="1">
    <source>
        <dbReference type="SAM" id="Phobius"/>
    </source>
</evidence>
<keyword evidence="1" id="KW-1133">Transmembrane helix</keyword>
<dbReference type="InterPro" id="IPR002591">
    <property type="entry name" value="Phosphodiest/P_Trfase"/>
</dbReference>
<dbReference type="EMBL" id="BAAAPY010000007">
    <property type="protein sequence ID" value="GAA2080236.1"/>
    <property type="molecule type" value="Genomic_DNA"/>
</dbReference>
<gene>
    <name evidence="2" type="ORF">GCM10009821_20720</name>
</gene>
<comment type="caution">
    <text evidence="2">The sequence shown here is derived from an EMBL/GenBank/DDBJ whole genome shotgun (WGS) entry which is preliminary data.</text>
</comment>
<dbReference type="Pfam" id="PF01663">
    <property type="entry name" value="Phosphodiest"/>
    <property type="match status" value="1"/>
</dbReference>
<sequence>MARWRPGWRWIGDVLRSFVVSFLALTLALWALPGTQVTRGTVSVAALAVGVLAVGALLRPLLTYVTVITGTVGLLVAGLLAQALVLWVALAVVPTVERFSVGEVVLAAWGAAVGGAAINWLFDTSTDEAFLGQVLGRAVRVNHRHRSSGPAMLVVQLDGVSEPILRQAVTGGTMPTVASWLRSGRHVLRPWHTGMPATTPAGQAVLLHGDTTSVPSFRWYDKSAGRLVVTSQPADVAEVERRLSTGRGFLADGGVSISNLFSGDAPTRLLTMSDARLPGADRGAASYAVARTGMARSIVLFIGQMVTEWHQGRRQRRRDVVPRVKRGSSFVFLRGLTTVVLRDLNVAMVAEQMARGADVIFVDFVDYDEVAHHAGPSRPESIKTLESLDRVLQFFAELEAEISRDYEIAIVSDHGQSQGMTFRQLTGRTLHDVVAELARQPARVHHDDDPAEPWAPANVLLSSAARGDRAMAIAARGAGQRRGGGLGPDEGAGDESIVVAASGSLAHVYLTDMPGRATRDEVLARHPELLRGLATHPHVGAVLVRDEAERLLAVGAHGWRVVQAGRAVGGDGVDPLAVYGPHAADDVAGLDQREHVGDLVVLGAYDPAIDEVVAFEELVGSHGGIGGAQTEAMLVHPASWDVPDASPLTGLDVHATLVRRLEQLGLRSETQRSLP</sequence>
<keyword evidence="1" id="KW-0472">Membrane</keyword>
<dbReference type="SUPFAM" id="SSF53649">
    <property type="entry name" value="Alkaline phosphatase-like"/>
    <property type="match status" value="1"/>
</dbReference>
<dbReference type="Gene3D" id="3.40.720.10">
    <property type="entry name" value="Alkaline Phosphatase, subunit A"/>
    <property type="match status" value="1"/>
</dbReference>
<organism evidence="2 3">
    <name type="scientific">Aeromicrobium halocynthiae</name>
    <dbReference type="NCBI Taxonomy" id="560557"/>
    <lineage>
        <taxon>Bacteria</taxon>
        <taxon>Bacillati</taxon>
        <taxon>Actinomycetota</taxon>
        <taxon>Actinomycetes</taxon>
        <taxon>Propionibacteriales</taxon>
        <taxon>Nocardioidaceae</taxon>
        <taxon>Aeromicrobium</taxon>
    </lineage>
</organism>
<feature type="transmembrane region" description="Helical" evidence="1">
    <location>
        <begin position="68"/>
        <end position="92"/>
    </location>
</feature>
<keyword evidence="3" id="KW-1185">Reference proteome</keyword>
<keyword evidence="1" id="KW-0812">Transmembrane</keyword>
<accession>A0ABN2W1K8</accession>
<protein>
    <submittedName>
        <fullName evidence="2">Phage holin family protein</fullName>
    </submittedName>
</protein>